<reference evidence="6" key="1">
    <citation type="journal article" date="2019" name="Nat. Commun.">
        <title>The genome of broomcorn millet.</title>
        <authorList>
            <person name="Zou C."/>
            <person name="Miki D."/>
            <person name="Li D."/>
            <person name="Tang Q."/>
            <person name="Xiao L."/>
            <person name="Rajput S."/>
            <person name="Deng P."/>
            <person name="Jia W."/>
            <person name="Huang R."/>
            <person name="Zhang M."/>
            <person name="Sun Y."/>
            <person name="Hu J."/>
            <person name="Fu X."/>
            <person name="Schnable P.S."/>
            <person name="Li F."/>
            <person name="Zhang H."/>
            <person name="Feng B."/>
            <person name="Zhu X."/>
            <person name="Liu R."/>
            <person name="Schnable J.C."/>
            <person name="Zhu J.-K."/>
            <person name="Zhang H."/>
        </authorList>
    </citation>
    <scope>NUCLEOTIDE SEQUENCE [LARGE SCALE GENOMIC DNA]</scope>
</reference>
<dbReference type="InterPro" id="IPR001360">
    <property type="entry name" value="Glyco_hydro_1"/>
</dbReference>
<dbReference type="SUPFAM" id="SSF51445">
    <property type="entry name" value="(Trans)glycosidases"/>
    <property type="match status" value="1"/>
</dbReference>
<evidence type="ECO:0008006" key="7">
    <source>
        <dbReference type="Google" id="ProtNLM"/>
    </source>
</evidence>
<dbReference type="PANTHER" id="PTHR10353:SF195">
    <property type="entry name" value="BETA-GLUCOSIDASE 47"/>
    <property type="match status" value="1"/>
</dbReference>
<dbReference type="GO" id="GO:0005975">
    <property type="term" value="P:carbohydrate metabolic process"/>
    <property type="evidence" value="ECO:0007669"/>
    <property type="project" value="InterPro"/>
</dbReference>
<comment type="caution">
    <text evidence="5">The sequence shown here is derived from an EMBL/GenBank/DDBJ whole genome shotgun (WGS) entry which is preliminary data.</text>
</comment>
<proteinExistence type="inferred from homology"/>
<sequence length="289" mass="32828">MARLSCLLLLIALFVSSVAGLRRSEFPPSFLFGAGTSSYQIEGAYLEDNKGPSNWDVFTHIQEGRFGGVNPAGIKFYNNLINSLLQKGIQPFVTINHFDVPRELEERYGSWLSPEMQFLDPLFFGDYPHDMHQILGSNLPKFTEGEKQLLKKQIDFVGINHYKTLYVKDCIFSPCDLDTYTGDALVSESAERNGIPIGKPTPVENNYVVPSSMEKLVMKGANVKGYFVWSLMDNFEWLSGYTIKYGLCHVDFRSLKRTPRLSARWYSKFIKGYEQIEMASEESPKHVAS</sequence>
<evidence type="ECO:0000256" key="1">
    <source>
        <dbReference type="ARBA" id="ARBA00010838"/>
    </source>
</evidence>
<dbReference type="PROSITE" id="PS00653">
    <property type="entry name" value="GLYCOSYL_HYDROL_F1_2"/>
    <property type="match status" value="1"/>
</dbReference>
<dbReference type="AlphaFoldDB" id="A0A3L6PWC5"/>
<evidence type="ECO:0000313" key="6">
    <source>
        <dbReference type="Proteomes" id="UP000275267"/>
    </source>
</evidence>
<keyword evidence="2" id="KW-0378">Hydrolase</keyword>
<dbReference type="Gene3D" id="3.20.20.80">
    <property type="entry name" value="Glycosidases"/>
    <property type="match status" value="4"/>
</dbReference>
<keyword evidence="6" id="KW-1185">Reference proteome</keyword>
<evidence type="ECO:0000256" key="2">
    <source>
        <dbReference type="ARBA" id="ARBA00022801"/>
    </source>
</evidence>
<evidence type="ECO:0000256" key="4">
    <source>
        <dbReference type="SAM" id="SignalP"/>
    </source>
</evidence>
<dbReference type="InterPro" id="IPR017853">
    <property type="entry name" value="GH"/>
</dbReference>
<dbReference type="GO" id="GO:0008422">
    <property type="term" value="F:beta-glucosidase activity"/>
    <property type="evidence" value="ECO:0007669"/>
    <property type="project" value="TreeGrafter"/>
</dbReference>
<dbReference type="PANTHER" id="PTHR10353">
    <property type="entry name" value="GLYCOSYL HYDROLASE"/>
    <property type="match status" value="1"/>
</dbReference>
<feature type="signal peptide" evidence="4">
    <location>
        <begin position="1"/>
        <end position="20"/>
    </location>
</feature>
<comment type="similarity">
    <text evidence="1 3">Belongs to the glycosyl hydrolase 1 family.</text>
</comment>
<accession>A0A3L6PWC5</accession>
<organism evidence="5 6">
    <name type="scientific">Panicum miliaceum</name>
    <name type="common">Proso millet</name>
    <name type="synonym">Broomcorn millet</name>
    <dbReference type="NCBI Taxonomy" id="4540"/>
    <lineage>
        <taxon>Eukaryota</taxon>
        <taxon>Viridiplantae</taxon>
        <taxon>Streptophyta</taxon>
        <taxon>Embryophyta</taxon>
        <taxon>Tracheophyta</taxon>
        <taxon>Spermatophyta</taxon>
        <taxon>Magnoliopsida</taxon>
        <taxon>Liliopsida</taxon>
        <taxon>Poales</taxon>
        <taxon>Poaceae</taxon>
        <taxon>PACMAD clade</taxon>
        <taxon>Panicoideae</taxon>
        <taxon>Panicodae</taxon>
        <taxon>Paniceae</taxon>
        <taxon>Panicinae</taxon>
        <taxon>Panicum</taxon>
        <taxon>Panicum sect. Panicum</taxon>
    </lineage>
</organism>
<protein>
    <recommendedName>
        <fullName evidence="7">Beta-glucosidase 18-like</fullName>
    </recommendedName>
</protein>
<dbReference type="STRING" id="4540.A0A3L6PWC5"/>
<feature type="chain" id="PRO_5017928180" description="Beta-glucosidase 18-like" evidence="4">
    <location>
        <begin position="21"/>
        <end position="289"/>
    </location>
</feature>
<gene>
    <name evidence="5" type="ORF">C2845_PM16G10950</name>
</gene>
<keyword evidence="4" id="KW-0732">Signal</keyword>
<dbReference type="OrthoDB" id="65569at2759"/>
<evidence type="ECO:0000313" key="5">
    <source>
        <dbReference type="EMBL" id="RLM66002.1"/>
    </source>
</evidence>
<evidence type="ECO:0000256" key="3">
    <source>
        <dbReference type="RuleBase" id="RU003690"/>
    </source>
</evidence>
<dbReference type="PRINTS" id="PR00131">
    <property type="entry name" value="GLHYDRLASE1"/>
</dbReference>
<dbReference type="Pfam" id="PF00232">
    <property type="entry name" value="Glyco_hydro_1"/>
    <property type="match status" value="3"/>
</dbReference>
<dbReference type="InterPro" id="IPR033132">
    <property type="entry name" value="GH_1_N_CS"/>
</dbReference>
<dbReference type="EMBL" id="PQIB02000015">
    <property type="protein sequence ID" value="RLM66002.1"/>
    <property type="molecule type" value="Genomic_DNA"/>
</dbReference>
<name>A0A3L6PWC5_PANMI</name>
<dbReference type="Proteomes" id="UP000275267">
    <property type="component" value="Unassembled WGS sequence"/>
</dbReference>